<keyword evidence="1" id="KW-0812">Transmembrane</keyword>
<dbReference type="EMBL" id="JAIWYP010000009">
    <property type="protein sequence ID" value="KAH3773290.1"/>
    <property type="molecule type" value="Genomic_DNA"/>
</dbReference>
<evidence type="ECO:0000313" key="2">
    <source>
        <dbReference type="EMBL" id="KAH3773290.1"/>
    </source>
</evidence>
<organism evidence="2 3">
    <name type="scientific">Dreissena polymorpha</name>
    <name type="common">Zebra mussel</name>
    <name type="synonym">Mytilus polymorpha</name>
    <dbReference type="NCBI Taxonomy" id="45954"/>
    <lineage>
        <taxon>Eukaryota</taxon>
        <taxon>Metazoa</taxon>
        <taxon>Spiralia</taxon>
        <taxon>Lophotrochozoa</taxon>
        <taxon>Mollusca</taxon>
        <taxon>Bivalvia</taxon>
        <taxon>Autobranchia</taxon>
        <taxon>Heteroconchia</taxon>
        <taxon>Euheterodonta</taxon>
        <taxon>Imparidentia</taxon>
        <taxon>Neoheterodontei</taxon>
        <taxon>Myida</taxon>
        <taxon>Dreissenoidea</taxon>
        <taxon>Dreissenidae</taxon>
        <taxon>Dreissena</taxon>
    </lineage>
</organism>
<reference evidence="2" key="1">
    <citation type="journal article" date="2019" name="bioRxiv">
        <title>The Genome of the Zebra Mussel, Dreissena polymorpha: A Resource for Invasive Species Research.</title>
        <authorList>
            <person name="McCartney M.A."/>
            <person name="Auch B."/>
            <person name="Kono T."/>
            <person name="Mallez S."/>
            <person name="Zhang Y."/>
            <person name="Obille A."/>
            <person name="Becker A."/>
            <person name="Abrahante J.E."/>
            <person name="Garbe J."/>
            <person name="Badalamenti J.P."/>
            <person name="Herman A."/>
            <person name="Mangelson H."/>
            <person name="Liachko I."/>
            <person name="Sullivan S."/>
            <person name="Sone E.D."/>
            <person name="Koren S."/>
            <person name="Silverstein K.A.T."/>
            <person name="Beckman K.B."/>
            <person name="Gohl D.M."/>
        </authorList>
    </citation>
    <scope>NUCLEOTIDE SEQUENCE</scope>
    <source>
        <strain evidence="2">Duluth1</strain>
        <tissue evidence="2">Whole animal</tissue>
    </source>
</reference>
<proteinExistence type="predicted"/>
<dbReference type="AlphaFoldDB" id="A0A9D4E6D6"/>
<feature type="transmembrane region" description="Helical" evidence="1">
    <location>
        <begin position="290"/>
        <end position="313"/>
    </location>
</feature>
<evidence type="ECO:0000313" key="3">
    <source>
        <dbReference type="Proteomes" id="UP000828390"/>
    </source>
</evidence>
<reference evidence="2" key="2">
    <citation type="submission" date="2020-11" db="EMBL/GenBank/DDBJ databases">
        <authorList>
            <person name="McCartney M.A."/>
            <person name="Auch B."/>
            <person name="Kono T."/>
            <person name="Mallez S."/>
            <person name="Becker A."/>
            <person name="Gohl D.M."/>
            <person name="Silverstein K.A.T."/>
            <person name="Koren S."/>
            <person name="Bechman K.B."/>
            <person name="Herman A."/>
            <person name="Abrahante J.E."/>
            <person name="Garbe J."/>
        </authorList>
    </citation>
    <scope>NUCLEOTIDE SEQUENCE</scope>
    <source>
        <strain evidence="2">Duluth1</strain>
        <tissue evidence="2">Whole animal</tissue>
    </source>
</reference>
<dbReference type="Proteomes" id="UP000828390">
    <property type="component" value="Unassembled WGS sequence"/>
</dbReference>
<feature type="transmembrane region" description="Helical" evidence="1">
    <location>
        <begin position="246"/>
        <end position="269"/>
    </location>
</feature>
<accession>A0A9D4E6D6</accession>
<protein>
    <submittedName>
        <fullName evidence="2">Uncharacterized protein</fullName>
    </submittedName>
</protein>
<keyword evidence="1" id="KW-0472">Membrane</keyword>
<gene>
    <name evidence="2" type="ORF">DPMN_174649</name>
</gene>
<name>A0A9D4E6D6_DREPO</name>
<comment type="caution">
    <text evidence="2">The sequence shown here is derived from an EMBL/GenBank/DDBJ whole genome shotgun (WGS) entry which is preliminary data.</text>
</comment>
<evidence type="ECO:0000256" key="1">
    <source>
        <dbReference type="SAM" id="Phobius"/>
    </source>
</evidence>
<keyword evidence="3" id="KW-1185">Reference proteome</keyword>
<sequence length="424" mass="47018">MANTESGHLVYCVLEDMMQSCEQQIAECSEILDTLDRQSDHREVITRQPDHREVISRQPDHSEVITRQPDDREGITRQSDHHEGIVAKECANCQCTAASREDSRRSTDVKDGCCGHEHLYDSATLFTNGVQRIDSLHAPYLDSRTTDIPTLAVAIHPSSNKSCLLVNGAPFAIDNEGNCKEQLTINSDIMSVNVHSDGGPFKTPPHTGLVSAGSRGCRQTQCHGQRSESAIELVRNRKFDRSSKCLLPLFIFVAIVNPLVLPILVLYYIRSLHHWRRGQVTRALWCLNRATLAALVGMLLSTCAVGIGAFIYLSPYHTGSDSGIATRTPDMTVIKNTILEKFERQVSSSVPETEGSPTAVRYDAVDLHRNGNVTITTTVVAQLSALFDSMEKNKTVYTHKSYRYNDTSLIHCNPDCKEIHLASG</sequence>
<keyword evidence="1" id="KW-1133">Transmembrane helix</keyword>